<name>A0A1G9H5W7_9EURY</name>
<organism evidence="2 3">
    <name type="scientific">Natronorubrum texcoconense</name>
    <dbReference type="NCBI Taxonomy" id="1095776"/>
    <lineage>
        <taxon>Archaea</taxon>
        <taxon>Methanobacteriati</taxon>
        <taxon>Methanobacteriota</taxon>
        <taxon>Stenosarchaea group</taxon>
        <taxon>Halobacteria</taxon>
        <taxon>Halobacteriales</taxon>
        <taxon>Natrialbaceae</taxon>
        <taxon>Natronorubrum</taxon>
    </lineage>
</organism>
<dbReference type="Proteomes" id="UP000198882">
    <property type="component" value="Unassembled WGS sequence"/>
</dbReference>
<evidence type="ECO:0000313" key="3">
    <source>
        <dbReference type="Proteomes" id="UP000198882"/>
    </source>
</evidence>
<dbReference type="EMBL" id="FNFE01000011">
    <property type="protein sequence ID" value="SDL08275.1"/>
    <property type="molecule type" value="Genomic_DNA"/>
</dbReference>
<protein>
    <submittedName>
        <fullName evidence="2">Uncharacterized protein</fullName>
    </submittedName>
</protein>
<feature type="transmembrane region" description="Helical" evidence="1">
    <location>
        <begin position="51"/>
        <end position="70"/>
    </location>
</feature>
<dbReference type="RefSeq" id="WP_139171350.1">
    <property type="nucleotide sequence ID" value="NZ_FNFE01000011.1"/>
</dbReference>
<evidence type="ECO:0000313" key="2">
    <source>
        <dbReference type="EMBL" id="SDL08275.1"/>
    </source>
</evidence>
<sequence length="259" mass="28841">MSDDEELRDRLLNDDFDGDPETATILRKEARNTLDHQIDALDDIDEKAARILRLNVLLIGIVLSALSLAAQTDPTYISDSSIEELHINDFLNRFVGVGVVSLLFSSGLAALTYTSSEFKAGVNSNDVALLFEQDYTGKQSEEAVAKSYALWMNFNKKTNVLNTPLITATSLLLVVSITHFSLGVYDALIGEVSWMLILIAWGIIGVFVYTAELPKQVQRALGESDTVLTIQSKARSFISFIKSIPYRLAGFDRSWRRKR</sequence>
<dbReference type="STRING" id="1095776.SAMN04515672_0113"/>
<feature type="transmembrane region" description="Helical" evidence="1">
    <location>
        <begin position="160"/>
        <end position="180"/>
    </location>
</feature>
<evidence type="ECO:0000256" key="1">
    <source>
        <dbReference type="SAM" id="Phobius"/>
    </source>
</evidence>
<accession>A0A1G9H5W7</accession>
<reference evidence="3" key="1">
    <citation type="submission" date="2016-10" db="EMBL/GenBank/DDBJ databases">
        <authorList>
            <person name="Varghese N."/>
            <person name="Submissions S."/>
        </authorList>
    </citation>
    <scope>NUCLEOTIDE SEQUENCE [LARGE SCALE GENOMIC DNA]</scope>
    <source>
        <strain evidence="3">B4,CECT 8067,JCM 17497</strain>
    </source>
</reference>
<keyword evidence="1" id="KW-0812">Transmembrane</keyword>
<gene>
    <name evidence="2" type="ORF">SAMN04515672_0113</name>
</gene>
<proteinExistence type="predicted"/>
<dbReference type="AlphaFoldDB" id="A0A1G9H5W7"/>
<keyword evidence="1" id="KW-1133">Transmembrane helix</keyword>
<dbReference type="OrthoDB" id="275639at2157"/>
<feature type="transmembrane region" description="Helical" evidence="1">
    <location>
        <begin position="192"/>
        <end position="211"/>
    </location>
</feature>
<keyword evidence="1" id="KW-0472">Membrane</keyword>
<keyword evidence="3" id="KW-1185">Reference proteome</keyword>
<feature type="transmembrane region" description="Helical" evidence="1">
    <location>
        <begin position="90"/>
        <end position="111"/>
    </location>
</feature>